<dbReference type="NCBIfam" id="NF000930">
    <property type="entry name" value="PRK00092.2-2"/>
    <property type="match status" value="1"/>
</dbReference>
<dbReference type="GO" id="GO:0000028">
    <property type="term" value="P:ribosomal small subunit assembly"/>
    <property type="evidence" value="ECO:0007669"/>
    <property type="project" value="TreeGrafter"/>
</dbReference>
<dbReference type="InterPro" id="IPR028989">
    <property type="entry name" value="RimP_N"/>
</dbReference>
<comment type="function">
    <text evidence="3">Required for maturation of 30S ribosomal subunits.</text>
</comment>
<comment type="caution">
    <text evidence="5">The sequence shown here is derived from an EMBL/GenBank/DDBJ whole genome shotgun (WGS) entry which is preliminary data.</text>
</comment>
<sequence length="188" mass="20918">MAFPDAEQLTELLQPLLEPRGLDVEDVKTTKAGKKSQVIIRIDGDTRPSSDVLEEVSNQISQFFDAKEESGELNFGAGYTLEVSTPGVDLPFTAPRHWRRNRGRLVAFETTPGQTEVARIGALSADEAAVALITTVKKDVQFRIERLENIHRAVVEIEFAKPSADEQEAAQQTFEYAEQNSATREDEK</sequence>
<dbReference type="GO" id="GO:0005829">
    <property type="term" value="C:cytosol"/>
    <property type="evidence" value="ECO:0007669"/>
    <property type="project" value="TreeGrafter"/>
</dbReference>
<organism evidence="5 6">
    <name type="scientific">Corynebacterium accolens</name>
    <dbReference type="NCBI Taxonomy" id="38284"/>
    <lineage>
        <taxon>Bacteria</taxon>
        <taxon>Bacillati</taxon>
        <taxon>Actinomycetota</taxon>
        <taxon>Actinomycetes</taxon>
        <taxon>Mycobacteriales</taxon>
        <taxon>Corynebacteriaceae</taxon>
        <taxon>Corynebacterium</taxon>
    </lineage>
</organism>
<dbReference type="SUPFAM" id="SSF75420">
    <property type="entry name" value="YhbC-like, N-terminal domain"/>
    <property type="match status" value="1"/>
</dbReference>
<name>A0A2A4AHW7_9CORY</name>
<feature type="domain" description="Ribosome maturation factor RimP N-terminal" evidence="4">
    <location>
        <begin position="12"/>
        <end position="89"/>
    </location>
</feature>
<dbReference type="Proteomes" id="UP000218690">
    <property type="component" value="Unassembled WGS sequence"/>
</dbReference>
<dbReference type="AlphaFoldDB" id="A0A2A4AHW7"/>
<evidence type="ECO:0000256" key="3">
    <source>
        <dbReference type="HAMAP-Rule" id="MF_01077"/>
    </source>
</evidence>
<dbReference type="InterPro" id="IPR003728">
    <property type="entry name" value="Ribosome_maturation_RimP"/>
</dbReference>
<gene>
    <name evidence="3" type="primary">rimP</name>
    <name evidence="5" type="ORF">COM45_10060</name>
</gene>
<keyword evidence="2 3" id="KW-0690">Ribosome biogenesis</keyword>
<evidence type="ECO:0000259" key="4">
    <source>
        <dbReference type="Pfam" id="PF02576"/>
    </source>
</evidence>
<dbReference type="HAMAP" id="MF_01077">
    <property type="entry name" value="RimP"/>
    <property type="match status" value="1"/>
</dbReference>
<dbReference type="EMBL" id="NWBP01000033">
    <property type="protein sequence ID" value="PCC82049.1"/>
    <property type="molecule type" value="Genomic_DNA"/>
</dbReference>
<comment type="similarity">
    <text evidence="3">Belongs to the RimP family.</text>
</comment>
<keyword evidence="1 3" id="KW-0963">Cytoplasm</keyword>
<dbReference type="PANTHER" id="PTHR33867">
    <property type="entry name" value="RIBOSOME MATURATION FACTOR RIMP"/>
    <property type="match status" value="1"/>
</dbReference>
<protein>
    <recommendedName>
        <fullName evidence="3">Ribosome maturation factor RimP</fullName>
    </recommendedName>
</protein>
<dbReference type="PANTHER" id="PTHR33867:SF1">
    <property type="entry name" value="RIBOSOME MATURATION FACTOR RIMP"/>
    <property type="match status" value="1"/>
</dbReference>
<evidence type="ECO:0000313" key="5">
    <source>
        <dbReference type="EMBL" id="PCC82049.1"/>
    </source>
</evidence>
<dbReference type="Gene3D" id="3.30.300.70">
    <property type="entry name" value="RimP-like superfamily, N-terminal"/>
    <property type="match status" value="1"/>
</dbReference>
<proteinExistence type="inferred from homology"/>
<evidence type="ECO:0000256" key="1">
    <source>
        <dbReference type="ARBA" id="ARBA00022490"/>
    </source>
</evidence>
<evidence type="ECO:0000256" key="2">
    <source>
        <dbReference type="ARBA" id="ARBA00022517"/>
    </source>
</evidence>
<reference evidence="5 6" key="1">
    <citation type="submission" date="2017-09" db="EMBL/GenBank/DDBJ databases">
        <title>Draft Genome Sequence of Corynebacterium accolens AH4003.</title>
        <authorList>
            <person name="Chen Y."/>
            <person name="Oosthuysen W.F."/>
            <person name="Kelley S."/>
            <person name="Horswill A."/>
        </authorList>
    </citation>
    <scope>NUCLEOTIDE SEQUENCE [LARGE SCALE GENOMIC DNA]</scope>
    <source>
        <strain evidence="5 6">AH4003</strain>
    </source>
</reference>
<comment type="subcellular location">
    <subcellularLocation>
        <location evidence="3">Cytoplasm</location>
    </subcellularLocation>
</comment>
<accession>A0A2A4AHW7</accession>
<evidence type="ECO:0000313" key="6">
    <source>
        <dbReference type="Proteomes" id="UP000218690"/>
    </source>
</evidence>
<dbReference type="Pfam" id="PF02576">
    <property type="entry name" value="RimP_N"/>
    <property type="match status" value="1"/>
</dbReference>
<dbReference type="GO" id="GO:0006412">
    <property type="term" value="P:translation"/>
    <property type="evidence" value="ECO:0007669"/>
    <property type="project" value="TreeGrafter"/>
</dbReference>
<dbReference type="InterPro" id="IPR035956">
    <property type="entry name" value="RimP_N_sf"/>
</dbReference>